<evidence type="ECO:0008006" key="3">
    <source>
        <dbReference type="Google" id="ProtNLM"/>
    </source>
</evidence>
<dbReference type="OrthoDB" id="2678750at2"/>
<name>A0A0D6Z889_9BACI</name>
<evidence type="ECO:0000313" key="2">
    <source>
        <dbReference type="Proteomes" id="UP000032512"/>
    </source>
</evidence>
<sequence>MRWVAADVEMFQKAAEYVDTVIVPLLPVSFDAEMKQHASMAEFTGLLTTQLEKQFRGRIFLFPGFVYMKDEVDSLIALNHWENTLLEKQFHHIFYVTSDSSWRQREKDLKGNVLWIPSLSLDQMQDEQKRTIVEEQVKQLLPLFIELWNEK</sequence>
<dbReference type="EMBL" id="JXIQ01000185">
    <property type="protein sequence ID" value="KIY20783.1"/>
    <property type="molecule type" value="Genomic_DNA"/>
</dbReference>
<comment type="caution">
    <text evidence="1">The sequence shown here is derived from an EMBL/GenBank/DDBJ whole genome shotgun (WGS) entry which is preliminary data.</text>
</comment>
<dbReference type="AlphaFoldDB" id="A0A0D6Z889"/>
<organism evidence="1 2">
    <name type="scientific">Mesobacillus subterraneus</name>
    <dbReference type="NCBI Taxonomy" id="285983"/>
    <lineage>
        <taxon>Bacteria</taxon>
        <taxon>Bacillati</taxon>
        <taxon>Bacillota</taxon>
        <taxon>Bacilli</taxon>
        <taxon>Bacillales</taxon>
        <taxon>Bacillaceae</taxon>
        <taxon>Mesobacillus</taxon>
    </lineage>
</organism>
<dbReference type="Pfam" id="PF10673">
    <property type="entry name" value="DUF2487"/>
    <property type="match status" value="1"/>
</dbReference>
<dbReference type="PATRIC" id="fig|285983.3.peg.2915"/>
<proteinExistence type="predicted"/>
<dbReference type="InterPro" id="IPR019615">
    <property type="entry name" value="DUF2487"/>
</dbReference>
<keyword evidence="2" id="KW-1185">Reference proteome</keyword>
<reference evidence="1 2" key="1">
    <citation type="submission" date="2015-01" db="EMBL/GenBank/DDBJ databases">
        <title>Draft genome sequences of the supercritical CO2 tolerant bacteria Bacillus subterraneus MITOT1 and Bacillus cereus MIT0214.</title>
        <authorList>
            <person name="Peet K.C."/>
            <person name="Thompson J.R."/>
        </authorList>
    </citation>
    <scope>NUCLEOTIDE SEQUENCE [LARGE SCALE GENOMIC DNA]</scope>
    <source>
        <strain evidence="1 2">MITOT1</strain>
    </source>
</reference>
<accession>A0A0D6Z889</accession>
<dbReference type="Proteomes" id="UP000032512">
    <property type="component" value="Unassembled WGS sequence"/>
</dbReference>
<gene>
    <name evidence="1" type="ORF">UB32_17220</name>
</gene>
<dbReference type="RefSeq" id="WP_044396087.1">
    <property type="nucleotide sequence ID" value="NZ_JXIQ01000185.1"/>
</dbReference>
<protein>
    <recommendedName>
        <fullName evidence="3">DUF2487 family protein</fullName>
    </recommendedName>
</protein>
<evidence type="ECO:0000313" key="1">
    <source>
        <dbReference type="EMBL" id="KIY20783.1"/>
    </source>
</evidence>